<gene>
    <name evidence="2" type="ORF">GQE98_16610</name>
</gene>
<accession>A0A6L8WD14</accession>
<dbReference type="Proteomes" id="UP000476030">
    <property type="component" value="Unassembled WGS sequence"/>
</dbReference>
<evidence type="ECO:0000256" key="1">
    <source>
        <dbReference type="SAM" id="SignalP"/>
    </source>
</evidence>
<keyword evidence="3" id="KW-1185">Reference proteome</keyword>
<feature type="signal peptide" evidence="1">
    <location>
        <begin position="1"/>
        <end position="20"/>
    </location>
</feature>
<dbReference type="EMBL" id="WTUW01000009">
    <property type="protein sequence ID" value="MZR32262.1"/>
    <property type="molecule type" value="Genomic_DNA"/>
</dbReference>
<name>A0A6L8WD14_9PROT</name>
<proteinExistence type="predicted"/>
<comment type="caution">
    <text evidence="2">The sequence shown here is derived from an EMBL/GenBank/DDBJ whole genome shotgun (WGS) entry which is preliminary data.</text>
</comment>
<dbReference type="Pfam" id="PF09982">
    <property type="entry name" value="LpxR"/>
    <property type="match status" value="1"/>
</dbReference>
<dbReference type="RefSeq" id="WP_161316840.1">
    <property type="nucleotide sequence ID" value="NZ_WTUW01000009.1"/>
</dbReference>
<evidence type="ECO:0000313" key="2">
    <source>
        <dbReference type="EMBL" id="MZR32262.1"/>
    </source>
</evidence>
<reference evidence="2 3" key="1">
    <citation type="submission" date="2019-12" db="EMBL/GenBank/DDBJ databases">
        <title>Snethiella sp. nov. sp. isolated from sea sand.</title>
        <authorList>
            <person name="Kim J."/>
            <person name="Jeong S.E."/>
            <person name="Jung H.S."/>
            <person name="Jeon C.O."/>
        </authorList>
    </citation>
    <scope>NUCLEOTIDE SEQUENCE [LARGE SCALE GENOMIC DNA]</scope>
    <source>
        <strain evidence="2 3">DP05</strain>
    </source>
</reference>
<dbReference type="AlphaFoldDB" id="A0A6L8WD14"/>
<sequence length="336" mass="37064">MKMFRPIIFASALMLAPVSAALSNEASEAEVADTGTFTFVLENDLFFGLDRDYTNGVQFAWMSEPDYAPVWALKAARLLPFFPEKGKVRSSYAIGQNMYTPNDITDEDPPLDERPYAGWLYGAVGIVVETGEKQLDQLQFQLGVVGPASLAEQSQKYVHKIINSPDPQGWDTQLKNEPGLVLTYQRSWRALVSTEINGFSIDATPHIGGALGNIYTYANAGATMRFGWNLPNDYGPPRIQPGLPGSGFFEQRNEIGLYFFAGLDARAVARNIFLDGNTWTDSRSVDKKPFVADAQVGVAVTIKSARLAFTHVFRSREYKSQTNGDEFGAVSLSIPF</sequence>
<keyword evidence="1" id="KW-0732">Signal</keyword>
<protein>
    <submittedName>
        <fullName evidence="2">DUF2219 family protein</fullName>
    </submittedName>
</protein>
<dbReference type="InterPro" id="IPR018707">
    <property type="entry name" value="LpxR"/>
</dbReference>
<evidence type="ECO:0000313" key="3">
    <source>
        <dbReference type="Proteomes" id="UP000476030"/>
    </source>
</evidence>
<dbReference type="Gene3D" id="2.40.128.140">
    <property type="entry name" value="Outer membrane protein"/>
    <property type="match status" value="1"/>
</dbReference>
<organism evidence="2 3">
    <name type="scientific">Sneathiella litorea</name>
    <dbReference type="NCBI Taxonomy" id="2606216"/>
    <lineage>
        <taxon>Bacteria</taxon>
        <taxon>Pseudomonadati</taxon>
        <taxon>Pseudomonadota</taxon>
        <taxon>Alphaproteobacteria</taxon>
        <taxon>Sneathiellales</taxon>
        <taxon>Sneathiellaceae</taxon>
        <taxon>Sneathiella</taxon>
    </lineage>
</organism>
<feature type="chain" id="PRO_5026936012" evidence="1">
    <location>
        <begin position="21"/>
        <end position="336"/>
    </location>
</feature>
<dbReference type="InterPro" id="IPR037107">
    <property type="entry name" value="Put_OMP_sf"/>
</dbReference>